<dbReference type="OrthoDB" id="2279190at2759"/>
<organism evidence="2 3">
    <name type="scientific">Clathrospora elynae</name>
    <dbReference type="NCBI Taxonomy" id="706981"/>
    <lineage>
        <taxon>Eukaryota</taxon>
        <taxon>Fungi</taxon>
        <taxon>Dikarya</taxon>
        <taxon>Ascomycota</taxon>
        <taxon>Pezizomycotina</taxon>
        <taxon>Dothideomycetes</taxon>
        <taxon>Pleosporomycetidae</taxon>
        <taxon>Pleosporales</taxon>
        <taxon>Diademaceae</taxon>
        <taxon>Clathrospora</taxon>
    </lineage>
</organism>
<dbReference type="AlphaFoldDB" id="A0A6A5SDI7"/>
<evidence type="ECO:0000256" key="1">
    <source>
        <dbReference type="SAM" id="MobiDB-lite"/>
    </source>
</evidence>
<reference evidence="2" key="1">
    <citation type="journal article" date="2020" name="Stud. Mycol.">
        <title>101 Dothideomycetes genomes: a test case for predicting lifestyles and emergence of pathogens.</title>
        <authorList>
            <person name="Haridas S."/>
            <person name="Albert R."/>
            <person name="Binder M."/>
            <person name="Bloem J."/>
            <person name="Labutti K."/>
            <person name="Salamov A."/>
            <person name="Andreopoulos B."/>
            <person name="Baker S."/>
            <person name="Barry K."/>
            <person name="Bills G."/>
            <person name="Bluhm B."/>
            <person name="Cannon C."/>
            <person name="Castanera R."/>
            <person name="Culley D."/>
            <person name="Daum C."/>
            <person name="Ezra D."/>
            <person name="Gonzalez J."/>
            <person name="Henrissat B."/>
            <person name="Kuo A."/>
            <person name="Liang C."/>
            <person name="Lipzen A."/>
            <person name="Lutzoni F."/>
            <person name="Magnuson J."/>
            <person name="Mondo S."/>
            <person name="Nolan M."/>
            <person name="Ohm R."/>
            <person name="Pangilinan J."/>
            <person name="Park H.-J."/>
            <person name="Ramirez L."/>
            <person name="Alfaro M."/>
            <person name="Sun H."/>
            <person name="Tritt A."/>
            <person name="Yoshinaga Y."/>
            <person name="Zwiers L.-H."/>
            <person name="Turgeon B."/>
            <person name="Goodwin S."/>
            <person name="Spatafora J."/>
            <person name="Crous P."/>
            <person name="Grigoriev I."/>
        </authorList>
    </citation>
    <scope>NUCLEOTIDE SEQUENCE</scope>
    <source>
        <strain evidence="2">CBS 161.51</strain>
    </source>
</reference>
<accession>A0A6A5SDI7</accession>
<protein>
    <submittedName>
        <fullName evidence="2">Uncharacterized protein</fullName>
    </submittedName>
</protein>
<evidence type="ECO:0000313" key="3">
    <source>
        <dbReference type="Proteomes" id="UP000800038"/>
    </source>
</evidence>
<keyword evidence="3" id="KW-1185">Reference proteome</keyword>
<dbReference type="Proteomes" id="UP000800038">
    <property type="component" value="Unassembled WGS sequence"/>
</dbReference>
<proteinExistence type="predicted"/>
<gene>
    <name evidence="2" type="ORF">EJ02DRAFT_458535</name>
</gene>
<evidence type="ECO:0000313" key="2">
    <source>
        <dbReference type="EMBL" id="KAF1937694.1"/>
    </source>
</evidence>
<feature type="compositionally biased region" description="Basic and acidic residues" evidence="1">
    <location>
        <begin position="52"/>
        <end position="62"/>
    </location>
</feature>
<feature type="region of interest" description="Disordered" evidence="1">
    <location>
        <begin position="30"/>
        <end position="113"/>
    </location>
</feature>
<sequence length="150" mass="16070">MLPETKHFANYYIKPAILYSEVLASPAHYPKRKKAKTQHTPEHKSTSPRTLELQEKMPDTAKDTLNNATGNAPGGRGLGEVGSALGSVAPTPGIPRSKNTEGNSTAKTDEGFGLNGEDVKGSLKVHIKLDLEADIRIIARIKGDIAIGML</sequence>
<dbReference type="EMBL" id="ML976129">
    <property type="protein sequence ID" value="KAF1937694.1"/>
    <property type="molecule type" value="Genomic_DNA"/>
</dbReference>
<name>A0A6A5SDI7_9PLEO</name>